<dbReference type="Proteomes" id="UP000315460">
    <property type="component" value="Unassembled WGS sequence"/>
</dbReference>
<name>A0ABY1MZ59_9ACTN</name>
<sequence>MEAVNASETSSRQPEAHRASVTRMYTWISENGRLIEQVRVVPKGDSTRARGRIVAAAGPDNPAFTVEYEAQLGADTTLRRVWLTLTTEEHERTIDLVCDDEGAWLLEDSSGTRSRVGGDGVVDVDITYSVFFASVMIRRLGLHAQPGSEDVRVLSVDSMTLDVTEDTVTLSSDDEQVHGITATASTSATVDADGVIIDVPGLSRRA</sequence>
<dbReference type="Pfam" id="PF06475">
    <property type="entry name" value="Glycolipid_bind"/>
    <property type="match status" value="1"/>
</dbReference>
<gene>
    <name evidence="1" type="ORF">SAMN06265174_102387</name>
</gene>
<evidence type="ECO:0000313" key="2">
    <source>
        <dbReference type="Proteomes" id="UP000315460"/>
    </source>
</evidence>
<keyword evidence="2" id="KW-1185">Reference proteome</keyword>
<proteinExistence type="predicted"/>
<accession>A0ABY1MZ59</accession>
<evidence type="ECO:0000313" key="1">
    <source>
        <dbReference type="EMBL" id="SMO57143.1"/>
    </source>
</evidence>
<comment type="caution">
    <text evidence="1">The sequence shown here is derived from an EMBL/GenBank/DDBJ whole genome shotgun (WGS) entry which is preliminary data.</text>
</comment>
<reference evidence="1 2" key="1">
    <citation type="submission" date="2017-05" db="EMBL/GenBank/DDBJ databases">
        <authorList>
            <person name="Varghese N."/>
            <person name="Submissions S."/>
        </authorList>
    </citation>
    <scope>NUCLEOTIDE SEQUENCE [LARGE SCALE GENOMIC DNA]</scope>
    <source>
        <strain evidence="1 2">DSM 45139</strain>
    </source>
</reference>
<dbReference type="SUPFAM" id="SSF159275">
    <property type="entry name" value="PA1994-like"/>
    <property type="match status" value="1"/>
</dbReference>
<dbReference type="EMBL" id="FXTG01000002">
    <property type="protein sequence ID" value="SMO57143.1"/>
    <property type="molecule type" value="Genomic_DNA"/>
</dbReference>
<protein>
    <submittedName>
        <fullName evidence="1">Uncharacterized protein</fullName>
    </submittedName>
</protein>
<dbReference type="InterPro" id="IPR009467">
    <property type="entry name" value="Glycolipid-bd_prot_put"/>
</dbReference>
<organism evidence="1 2">
    <name type="scientific">Dietzia kunjamensis subsp. schimae</name>
    <dbReference type="NCBI Taxonomy" id="498198"/>
    <lineage>
        <taxon>Bacteria</taxon>
        <taxon>Bacillati</taxon>
        <taxon>Actinomycetota</taxon>
        <taxon>Actinomycetes</taxon>
        <taxon>Mycobacteriales</taxon>
        <taxon>Dietziaceae</taxon>
        <taxon>Dietzia</taxon>
    </lineage>
</organism>